<evidence type="ECO:0000256" key="1">
    <source>
        <dbReference type="SAM" id="Phobius"/>
    </source>
</evidence>
<sequence length="255" mass="27689">MSWRTLVLALCFAVPAAAQEDDEEVVAGLSQSRISISANFDGSEILVFGAVKRESPIRSQPPLGVIVAVVGPSGAVTVRRKDRLAGIWVNQNSVEVDAAPSFYAVATSAPLEDILNDTEDLRNRISIRRAIRTVGAAGLVEDPTNFTDALIRIRKGAGLYQMNPGTVEITESTLFNTSISLPANLTEGEYLARIFLTRGGRVVTEHRTEIYVRKVGLERLLYNLAHEQPLIYGLLSLALAAIAGWGASAAFRWLR</sequence>
<evidence type="ECO:0000313" key="3">
    <source>
        <dbReference type="Proteomes" id="UP000198885"/>
    </source>
</evidence>
<dbReference type="STRING" id="641238.SAMN04490244_103119"/>
<dbReference type="OrthoDB" id="9815212at2"/>
<dbReference type="Pfam" id="PF09608">
    <property type="entry name" value="Alph_Pro_TM"/>
    <property type="match status" value="1"/>
</dbReference>
<gene>
    <name evidence="2" type="ORF">SAMN04490244_103119</name>
</gene>
<proteinExistence type="predicted"/>
<protein>
    <recommendedName>
        <fullName evidence="4">TIGR02186 family protein</fullName>
    </recommendedName>
</protein>
<dbReference type="AlphaFoldDB" id="A0A1H9SB84"/>
<keyword evidence="1" id="KW-0472">Membrane</keyword>
<keyword evidence="3" id="KW-1185">Reference proteome</keyword>
<keyword evidence="1" id="KW-1133">Transmembrane helix</keyword>
<dbReference type="RefSeq" id="WP_092689953.1">
    <property type="nucleotide sequence ID" value="NZ_FOGU01000003.1"/>
</dbReference>
<feature type="transmembrane region" description="Helical" evidence="1">
    <location>
        <begin position="230"/>
        <end position="254"/>
    </location>
</feature>
<reference evidence="2 3" key="1">
    <citation type="submission" date="2016-10" db="EMBL/GenBank/DDBJ databases">
        <authorList>
            <person name="de Groot N.N."/>
        </authorList>
    </citation>
    <scope>NUCLEOTIDE SEQUENCE [LARGE SCALE GENOMIC DNA]</scope>
    <source>
        <strain evidence="2 3">DSM 23042</strain>
    </source>
</reference>
<evidence type="ECO:0008006" key="4">
    <source>
        <dbReference type="Google" id="ProtNLM"/>
    </source>
</evidence>
<accession>A0A1H9SB84</accession>
<dbReference type="Proteomes" id="UP000198885">
    <property type="component" value="Unassembled WGS sequence"/>
</dbReference>
<keyword evidence="1" id="KW-0812">Transmembrane</keyword>
<evidence type="ECO:0000313" key="2">
    <source>
        <dbReference type="EMBL" id="SER82188.1"/>
    </source>
</evidence>
<dbReference type="InterPro" id="IPR019088">
    <property type="entry name" value="CHP02186-rel_TM"/>
</dbReference>
<organism evidence="2 3">
    <name type="scientific">Tranquillimonas rosea</name>
    <dbReference type="NCBI Taxonomy" id="641238"/>
    <lineage>
        <taxon>Bacteria</taxon>
        <taxon>Pseudomonadati</taxon>
        <taxon>Pseudomonadota</taxon>
        <taxon>Alphaproteobacteria</taxon>
        <taxon>Rhodobacterales</taxon>
        <taxon>Roseobacteraceae</taxon>
        <taxon>Tranquillimonas</taxon>
    </lineage>
</organism>
<name>A0A1H9SB84_9RHOB</name>
<dbReference type="EMBL" id="FOGU01000003">
    <property type="protein sequence ID" value="SER82188.1"/>
    <property type="molecule type" value="Genomic_DNA"/>
</dbReference>